<evidence type="ECO:0000313" key="2">
    <source>
        <dbReference type="RefSeq" id="XP_022314286.1"/>
    </source>
</evidence>
<evidence type="ECO:0000313" key="1">
    <source>
        <dbReference type="Proteomes" id="UP000694844"/>
    </source>
</evidence>
<dbReference type="GeneID" id="111118884"/>
<keyword evidence="1" id="KW-1185">Reference proteome</keyword>
<dbReference type="OrthoDB" id="6151976at2759"/>
<dbReference type="RefSeq" id="XP_022314286.1">
    <property type="nucleotide sequence ID" value="XM_022458578.1"/>
</dbReference>
<gene>
    <name evidence="2" type="primary">LOC111118884</name>
</gene>
<organism evidence="1 2">
    <name type="scientific">Crassostrea virginica</name>
    <name type="common">Eastern oyster</name>
    <dbReference type="NCBI Taxonomy" id="6565"/>
    <lineage>
        <taxon>Eukaryota</taxon>
        <taxon>Metazoa</taxon>
        <taxon>Spiralia</taxon>
        <taxon>Lophotrochozoa</taxon>
        <taxon>Mollusca</taxon>
        <taxon>Bivalvia</taxon>
        <taxon>Autobranchia</taxon>
        <taxon>Pteriomorphia</taxon>
        <taxon>Ostreida</taxon>
        <taxon>Ostreoidea</taxon>
        <taxon>Ostreidae</taxon>
        <taxon>Crassostrea</taxon>
    </lineage>
</organism>
<accession>A0A8B8CIK2</accession>
<name>A0A8B8CIK2_CRAVI</name>
<proteinExistence type="predicted"/>
<reference evidence="2" key="1">
    <citation type="submission" date="2025-08" db="UniProtKB">
        <authorList>
            <consortium name="RefSeq"/>
        </authorList>
    </citation>
    <scope>IDENTIFICATION</scope>
    <source>
        <tissue evidence="2">Whole sample</tissue>
    </source>
</reference>
<dbReference type="AlphaFoldDB" id="A0A8B8CIK2"/>
<dbReference type="KEGG" id="cvn:111118884"/>
<protein>
    <submittedName>
        <fullName evidence="2">Uncharacterized protein LOC111118884</fullName>
    </submittedName>
</protein>
<dbReference type="Proteomes" id="UP000694844">
    <property type="component" value="Chromosome 2"/>
</dbReference>
<sequence>MIMTAFGRSQSSKIYADSVVAGGLYKSDEILRHFDPSSYLKDRNGPLLVFFKGVMGESYQTANAVILSNAVESVYFLCNKNFIGPFAFAKSLLIYSKTGSKEGTCIATASSPSGSYTTVLGWLKAHSPDRIKIPESSDIRINMQTHYGLQEKDTEYTYTYDITEEITAFRHIIRDLKYLQHHSLTTLSNKPLDSNILHFSEHAQNNKESHYTHITTNKLSSRLKHTPIFIFYEQREKHMNIANKTKAEISTHM</sequence>